<dbReference type="Gene3D" id="1.10.3300.10">
    <property type="entry name" value="Jann2411-like domain"/>
    <property type="match status" value="1"/>
</dbReference>
<keyword evidence="3" id="KW-1185">Reference proteome</keyword>
<name>A0ABN3R717_9ACTN</name>
<evidence type="ECO:0000313" key="2">
    <source>
        <dbReference type="EMBL" id="GAA2645380.1"/>
    </source>
</evidence>
<dbReference type="SUPFAM" id="SSF160904">
    <property type="entry name" value="Jann2411-like"/>
    <property type="match status" value="1"/>
</dbReference>
<reference evidence="2 3" key="1">
    <citation type="journal article" date="2019" name="Int. J. Syst. Evol. Microbiol.">
        <title>The Global Catalogue of Microorganisms (GCM) 10K type strain sequencing project: providing services to taxonomists for standard genome sequencing and annotation.</title>
        <authorList>
            <consortium name="The Broad Institute Genomics Platform"/>
            <consortium name="The Broad Institute Genome Sequencing Center for Infectious Disease"/>
            <person name="Wu L."/>
            <person name="Ma J."/>
        </authorList>
    </citation>
    <scope>NUCLEOTIDE SEQUENCE [LARGE SCALE GENOMIC DNA]</scope>
    <source>
        <strain evidence="2 3">JCM 16374</strain>
    </source>
</reference>
<dbReference type="PANTHER" id="PTHR35525">
    <property type="entry name" value="BLL6575 PROTEIN"/>
    <property type="match status" value="1"/>
</dbReference>
<dbReference type="InterPro" id="IPR023286">
    <property type="entry name" value="ABATE_dom_sf"/>
</dbReference>
<dbReference type="Proteomes" id="UP001500994">
    <property type="component" value="Unassembled WGS sequence"/>
</dbReference>
<sequence>MDATWQATGRYELASAPGALGLVQDLLNTLPAGRPRQPDLLADPESAQAWADSALAAWAATTRQPVPRPRLHEEDLTRLRDLRTALRDALAEPADGAPESSGYAGSPVVETAQAALELDATGAVRLEPRGGGAGFLVATLLLTLWQAQNSGDDRRLKVCRNPRCAVAFYDRSRNNSGVWHDVRTCGNAANLRAHRARRRETAAAPGG</sequence>
<protein>
    <submittedName>
        <fullName evidence="2">CGNR zinc finger domain-containing protein</fullName>
    </submittedName>
</protein>
<dbReference type="Pfam" id="PF07336">
    <property type="entry name" value="ABATE"/>
    <property type="match status" value="1"/>
</dbReference>
<evidence type="ECO:0000313" key="3">
    <source>
        <dbReference type="Proteomes" id="UP001500994"/>
    </source>
</evidence>
<dbReference type="EMBL" id="BAAARK010000001">
    <property type="protein sequence ID" value="GAA2645380.1"/>
    <property type="molecule type" value="Genomic_DNA"/>
</dbReference>
<comment type="caution">
    <text evidence="2">The sequence shown here is derived from an EMBL/GenBank/DDBJ whole genome shotgun (WGS) entry which is preliminary data.</text>
</comment>
<organism evidence="2 3">
    <name type="scientific">Streptomyces lunalinharesii</name>
    <dbReference type="NCBI Taxonomy" id="333384"/>
    <lineage>
        <taxon>Bacteria</taxon>
        <taxon>Bacillati</taxon>
        <taxon>Actinomycetota</taxon>
        <taxon>Actinomycetes</taxon>
        <taxon>Kitasatosporales</taxon>
        <taxon>Streptomycetaceae</taxon>
        <taxon>Streptomyces</taxon>
    </lineage>
</organism>
<dbReference type="PANTHER" id="PTHR35525:SF3">
    <property type="entry name" value="BLL6575 PROTEIN"/>
    <property type="match status" value="1"/>
</dbReference>
<accession>A0ABN3R717</accession>
<dbReference type="Pfam" id="PF11706">
    <property type="entry name" value="zf-CGNR"/>
    <property type="match status" value="1"/>
</dbReference>
<dbReference type="InterPro" id="IPR010852">
    <property type="entry name" value="ABATE"/>
</dbReference>
<dbReference type="InterPro" id="IPR021005">
    <property type="entry name" value="Znf_CGNR"/>
</dbReference>
<evidence type="ECO:0000259" key="1">
    <source>
        <dbReference type="Pfam" id="PF11706"/>
    </source>
</evidence>
<feature type="domain" description="Zinc finger CGNR" evidence="1">
    <location>
        <begin position="155"/>
        <end position="198"/>
    </location>
</feature>
<proteinExistence type="predicted"/>
<gene>
    <name evidence="2" type="ORF">GCM10009864_04430</name>
</gene>
<dbReference type="RefSeq" id="WP_344573110.1">
    <property type="nucleotide sequence ID" value="NZ_BAAARK010000001.1"/>
</dbReference>